<keyword evidence="1" id="KW-0472">Membrane</keyword>
<dbReference type="AlphaFoldDB" id="A0A2R6WB10"/>
<keyword evidence="1" id="KW-1133">Transmembrane helix</keyword>
<proteinExistence type="predicted"/>
<dbReference type="Gramene" id="Mp4g20220.1">
    <property type="protein sequence ID" value="Mp4g20220.1.cds1"/>
    <property type="gene ID" value="Mp4g20220"/>
</dbReference>
<evidence type="ECO:0000313" key="2">
    <source>
        <dbReference type="EMBL" id="PTQ31035.1"/>
    </source>
</evidence>
<reference evidence="3" key="1">
    <citation type="journal article" date="2017" name="Cell">
        <title>Insights into land plant evolution garnered from the Marchantia polymorpha genome.</title>
        <authorList>
            <person name="Bowman J.L."/>
            <person name="Kohchi T."/>
            <person name="Yamato K.T."/>
            <person name="Jenkins J."/>
            <person name="Shu S."/>
            <person name="Ishizaki K."/>
            <person name="Yamaoka S."/>
            <person name="Nishihama R."/>
            <person name="Nakamura Y."/>
            <person name="Berger F."/>
            <person name="Adam C."/>
            <person name="Aki S.S."/>
            <person name="Althoff F."/>
            <person name="Araki T."/>
            <person name="Arteaga-Vazquez M.A."/>
            <person name="Balasubrmanian S."/>
            <person name="Barry K."/>
            <person name="Bauer D."/>
            <person name="Boehm C.R."/>
            <person name="Briginshaw L."/>
            <person name="Caballero-Perez J."/>
            <person name="Catarino B."/>
            <person name="Chen F."/>
            <person name="Chiyoda S."/>
            <person name="Chovatia M."/>
            <person name="Davies K.M."/>
            <person name="Delmans M."/>
            <person name="Demura T."/>
            <person name="Dierschke T."/>
            <person name="Dolan L."/>
            <person name="Dorantes-Acosta A.E."/>
            <person name="Eklund D.M."/>
            <person name="Florent S.N."/>
            <person name="Flores-Sandoval E."/>
            <person name="Fujiyama A."/>
            <person name="Fukuzawa H."/>
            <person name="Galik B."/>
            <person name="Grimanelli D."/>
            <person name="Grimwood J."/>
            <person name="Grossniklaus U."/>
            <person name="Hamada T."/>
            <person name="Haseloff J."/>
            <person name="Hetherington A.J."/>
            <person name="Higo A."/>
            <person name="Hirakawa Y."/>
            <person name="Hundley H.N."/>
            <person name="Ikeda Y."/>
            <person name="Inoue K."/>
            <person name="Inoue S.I."/>
            <person name="Ishida S."/>
            <person name="Jia Q."/>
            <person name="Kakita M."/>
            <person name="Kanazawa T."/>
            <person name="Kawai Y."/>
            <person name="Kawashima T."/>
            <person name="Kennedy M."/>
            <person name="Kinose K."/>
            <person name="Kinoshita T."/>
            <person name="Kohara Y."/>
            <person name="Koide E."/>
            <person name="Komatsu K."/>
            <person name="Kopischke S."/>
            <person name="Kubo M."/>
            <person name="Kyozuka J."/>
            <person name="Lagercrantz U."/>
            <person name="Lin S.S."/>
            <person name="Lindquist E."/>
            <person name="Lipzen A.M."/>
            <person name="Lu C.W."/>
            <person name="De Luna E."/>
            <person name="Martienssen R.A."/>
            <person name="Minamino N."/>
            <person name="Mizutani M."/>
            <person name="Mizutani M."/>
            <person name="Mochizuki N."/>
            <person name="Monte I."/>
            <person name="Mosher R."/>
            <person name="Nagasaki H."/>
            <person name="Nakagami H."/>
            <person name="Naramoto S."/>
            <person name="Nishitani K."/>
            <person name="Ohtani M."/>
            <person name="Okamoto T."/>
            <person name="Okumura M."/>
            <person name="Phillips J."/>
            <person name="Pollak B."/>
            <person name="Reinders A."/>
            <person name="Rovekamp M."/>
            <person name="Sano R."/>
            <person name="Sawa S."/>
            <person name="Schmid M.W."/>
            <person name="Shirakawa M."/>
            <person name="Solano R."/>
            <person name="Spunde A."/>
            <person name="Suetsugu N."/>
            <person name="Sugano S."/>
            <person name="Sugiyama A."/>
            <person name="Sun R."/>
            <person name="Suzuki Y."/>
            <person name="Takenaka M."/>
            <person name="Takezawa D."/>
            <person name="Tomogane H."/>
            <person name="Tsuzuki M."/>
            <person name="Ueda T."/>
            <person name="Umeda M."/>
            <person name="Ward J.M."/>
            <person name="Watanabe Y."/>
            <person name="Yazaki K."/>
            <person name="Yokoyama R."/>
            <person name="Yoshitake Y."/>
            <person name="Yotsui I."/>
            <person name="Zachgo S."/>
            <person name="Schmutz J."/>
        </authorList>
    </citation>
    <scope>NUCLEOTIDE SEQUENCE [LARGE SCALE GENOMIC DNA]</scope>
    <source>
        <strain evidence="3">Tak-1</strain>
    </source>
</reference>
<evidence type="ECO:0000313" key="3">
    <source>
        <dbReference type="Proteomes" id="UP000244005"/>
    </source>
</evidence>
<protein>
    <submittedName>
        <fullName evidence="2">Uncharacterized protein</fullName>
    </submittedName>
</protein>
<keyword evidence="3" id="KW-1185">Reference proteome</keyword>
<keyword evidence="1" id="KW-0812">Transmembrane</keyword>
<evidence type="ECO:0000256" key="1">
    <source>
        <dbReference type="SAM" id="Phobius"/>
    </source>
</evidence>
<name>A0A2R6WB10_MARPO</name>
<organism evidence="2 3">
    <name type="scientific">Marchantia polymorpha</name>
    <name type="common">Common liverwort</name>
    <name type="synonym">Marchantia aquatica</name>
    <dbReference type="NCBI Taxonomy" id="3197"/>
    <lineage>
        <taxon>Eukaryota</taxon>
        <taxon>Viridiplantae</taxon>
        <taxon>Streptophyta</taxon>
        <taxon>Embryophyta</taxon>
        <taxon>Marchantiophyta</taxon>
        <taxon>Marchantiopsida</taxon>
        <taxon>Marchantiidae</taxon>
        <taxon>Marchantiales</taxon>
        <taxon>Marchantiaceae</taxon>
        <taxon>Marchantia</taxon>
    </lineage>
</organism>
<accession>A0A2R6WB10</accession>
<dbReference type="EMBL" id="KZ772788">
    <property type="protein sequence ID" value="PTQ31035.1"/>
    <property type="molecule type" value="Genomic_DNA"/>
</dbReference>
<feature type="transmembrane region" description="Helical" evidence="1">
    <location>
        <begin position="32"/>
        <end position="52"/>
    </location>
</feature>
<dbReference type="Proteomes" id="UP000244005">
    <property type="component" value="Unassembled WGS sequence"/>
</dbReference>
<gene>
    <name evidence="2" type="ORF">MARPO_0116s0024</name>
</gene>
<sequence length="118" mass="13248">MTLRAMSVRSERSACCVVLTTNVHRNRRIVTILWPLVFPLYCLSLTTLLRLYGRSNSPAAAENLPSPSLNASIPQIVDARSEASVVFLQSYHRSLRIEGKASTKQEVAQNLNMIQFCR</sequence>